<proteinExistence type="predicted"/>
<reference evidence="2" key="1">
    <citation type="journal article" date="2024" name="Proc. Natl. Acad. Sci. U.S.A.">
        <title>Extraordinary preservation of gene collinearity over three hundred million years revealed in homosporous lycophytes.</title>
        <authorList>
            <person name="Li C."/>
            <person name="Wickell D."/>
            <person name="Kuo L.Y."/>
            <person name="Chen X."/>
            <person name="Nie B."/>
            <person name="Liao X."/>
            <person name="Peng D."/>
            <person name="Ji J."/>
            <person name="Jenkins J."/>
            <person name="Williams M."/>
            <person name="Shu S."/>
            <person name="Plott C."/>
            <person name="Barry K."/>
            <person name="Rajasekar S."/>
            <person name="Grimwood J."/>
            <person name="Han X."/>
            <person name="Sun S."/>
            <person name="Hou Z."/>
            <person name="He W."/>
            <person name="Dai G."/>
            <person name="Sun C."/>
            <person name="Schmutz J."/>
            <person name="Leebens-Mack J.H."/>
            <person name="Li F.W."/>
            <person name="Wang L."/>
        </authorList>
    </citation>
    <scope>NUCLEOTIDE SEQUENCE [LARGE SCALE GENOMIC DNA]</scope>
    <source>
        <strain evidence="2">cv. PW_Plant_1</strain>
    </source>
</reference>
<comment type="caution">
    <text evidence="1">The sequence shown here is derived from an EMBL/GenBank/DDBJ whole genome shotgun (WGS) entry which is preliminary data.</text>
</comment>
<sequence>MPGSLLFLSLLSSPMDLSRVFSSASYSLLPVRSFYCSLAFAHKTLSTTSHFSRGLPFLRSSCYNKPQQLSNQSSERGWVSATRQNQVRNLAAANAASGSSSIMEGATKLQKDENLRVYESTAALTKDLAEFVAQLSNEAANKRGAFSVGLSGGSLISALEKLGEPPYVESIDWSRWHVFWVDERVVKKTHPDSNYKLACDGLLSKVAVPPEQEYAINDALSAEGAAEDYEAILKQLVKQGVLEISANGYPQFDLLLLGMGPDGHVASLFPGHPLVNEKQKWVAHLVDSPKPPPERITFTFPVINSAANILFVAMGSGKADMLQRVFGEEVPHGCLPAQEVFLSHGKLIWFTDKAASAKL</sequence>
<gene>
    <name evidence="1" type="ORF">O6H91_20G070500</name>
</gene>
<protein>
    <submittedName>
        <fullName evidence="1">Uncharacterized protein</fullName>
    </submittedName>
</protein>
<name>A0ACC2ARQ1_DIPCM</name>
<evidence type="ECO:0000313" key="1">
    <source>
        <dbReference type="EMBL" id="KAJ7520171.1"/>
    </source>
</evidence>
<organism evidence="1 2">
    <name type="scientific">Diphasiastrum complanatum</name>
    <name type="common">Issler's clubmoss</name>
    <name type="synonym">Lycopodium complanatum</name>
    <dbReference type="NCBI Taxonomy" id="34168"/>
    <lineage>
        <taxon>Eukaryota</taxon>
        <taxon>Viridiplantae</taxon>
        <taxon>Streptophyta</taxon>
        <taxon>Embryophyta</taxon>
        <taxon>Tracheophyta</taxon>
        <taxon>Lycopodiopsida</taxon>
        <taxon>Lycopodiales</taxon>
        <taxon>Lycopodiaceae</taxon>
        <taxon>Lycopodioideae</taxon>
        <taxon>Diphasiastrum</taxon>
    </lineage>
</organism>
<evidence type="ECO:0000313" key="2">
    <source>
        <dbReference type="Proteomes" id="UP001162992"/>
    </source>
</evidence>
<keyword evidence="2" id="KW-1185">Reference proteome</keyword>
<dbReference type="EMBL" id="CM055111">
    <property type="protein sequence ID" value="KAJ7520171.1"/>
    <property type="molecule type" value="Genomic_DNA"/>
</dbReference>
<dbReference type="Proteomes" id="UP001162992">
    <property type="component" value="Chromosome 20"/>
</dbReference>
<accession>A0ACC2ARQ1</accession>